<dbReference type="InterPro" id="IPR050239">
    <property type="entry name" value="Sigma-70_RNA_pol_init_factors"/>
</dbReference>
<comment type="caution">
    <text evidence="6">The sequence shown here is derived from an EMBL/GenBank/DDBJ whole genome shotgun (WGS) entry which is preliminary data.</text>
</comment>
<dbReference type="Gene3D" id="1.10.10.10">
    <property type="entry name" value="Winged helix-like DNA-binding domain superfamily/Winged helix DNA-binding domain"/>
    <property type="match status" value="2"/>
</dbReference>
<evidence type="ECO:0000256" key="2">
    <source>
        <dbReference type="ARBA" id="ARBA00023082"/>
    </source>
</evidence>
<dbReference type="SUPFAM" id="SSF88659">
    <property type="entry name" value="Sigma3 and sigma4 domains of RNA polymerase sigma factors"/>
    <property type="match status" value="2"/>
</dbReference>
<dbReference type="InterPro" id="IPR000943">
    <property type="entry name" value="RNA_pol_sigma70"/>
</dbReference>
<dbReference type="CDD" id="cd06171">
    <property type="entry name" value="Sigma70_r4"/>
    <property type="match status" value="1"/>
</dbReference>
<sequence>MKWKQESAMFAVAGVHVVDESFDDQPSDGEAAVAVAAEEAAAALWQAEAATLTNVYLNEIGRKPILSQQEEQRLSRRMKAGDELARREMIERNLRLVVSVAKRYLNRGVDFLDLIEEGNLGLMHALDKFEPELGYRFSTYAIWWIRQNVERALLNQSRTVRLPVHIGKQLSKLQRTQRTLEANSGREPSLADVARHLDCPRAELEGLLELQAGCVSFETPLGGETDLTLADALADEQQVSPDLILHREQLEGGLQGWLDELPPRQRTVIELRYGLSGEEPLTLEATGRQLGVSRERVRQTQLEALEILRKILRRDGIDEADAS</sequence>
<dbReference type="Pfam" id="PF04539">
    <property type="entry name" value="Sigma70_r3"/>
    <property type="match status" value="1"/>
</dbReference>
<protein>
    <submittedName>
        <fullName evidence="6">Sigma-70 family RNA polymerase sigma factor</fullName>
    </submittedName>
</protein>
<dbReference type="Gene3D" id="1.10.601.10">
    <property type="entry name" value="RNA Polymerase Primary Sigma Factor"/>
    <property type="match status" value="1"/>
</dbReference>
<dbReference type="InterPro" id="IPR013325">
    <property type="entry name" value="RNA_pol_sigma_r2"/>
</dbReference>
<keyword evidence="3" id="KW-0238">DNA-binding</keyword>
<gene>
    <name evidence="6" type="ORF">E5K04_07885</name>
</gene>
<dbReference type="GO" id="GO:0003677">
    <property type="term" value="F:DNA binding"/>
    <property type="evidence" value="ECO:0007669"/>
    <property type="project" value="UniProtKB-KW"/>
</dbReference>
<dbReference type="OrthoDB" id="9809557at2"/>
<name>A0A4T0UWX0_9NEIS</name>
<dbReference type="Pfam" id="PF04542">
    <property type="entry name" value="Sigma70_r2"/>
    <property type="match status" value="1"/>
</dbReference>
<accession>A0A4T0UWX0</accession>
<keyword evidence="2" id="KW-0731">Sigma factor</keyword>
<evidence type="ECO:0000256" key="3">
    <source>
        <dbReference type="ARBA" id="ARBA00023125"/>
    </source>
</evidence>
<dbReference type="Pfam" id="PF04545">
    <property type="entry name" value="Sigma70_r4"/>
    <property type="match status" value="1"/>
</dbReference>
<dbReference type="FunFam" id="1.10.601.10:FF:000001">
    <property type="entry name" value="RNA polymerase sigma factor SigA"/>
    <property type="match status" value="1"/>
</dbReference>
<dbReference type="InterPro" id="IPR007627">
    <property type="entry name" value="RNA_pol_sigma70_r2"/>
</dbReference>
<dbReference type="PANTHER" id="PTHR30603:SF67">
    <property type="entry name" value="RNA POLYMERASE SIGMA FACTOR RPOS"/>
    <property type="match status" value="1"/>
</dbReference>
<dbReference type="PROSITE" id="PS00715">
    <property type="entry name" value="SIGMA70_1"/>
    <property type="match status" value="1"/>
</dbReference>
<dbReference type="InterPro" id="IPR036388">
    <property type="entry name" value="WH-like_DNA-bd_sf"/>
</dbReference>
<dbReference type="Pfam" id="PF00140">
    <property type="entry name" value="Sigma70_r1_2"/>
    <property type="match status" value="1"/>
</dbReference>
<dbReference type="InterPro" id="IPR014284">
    <property type="entry name" value="RNA_pol_sigma-70_dom"/>
</dbReference>
<evidence type="ECO:0000259" key="5">
    <source>
        <dbReference type="PROSITE" id="PS00715"/>
    </source>
</evidence>
<dbReference type="GO" id="GO:0006352">
    <property type="term" value="P:DNA-templated transcription initiation"/>
    <property type="evidence" value="ECO:0007669"/>
    <property type="project" value="InterPro"/>
</dbReference>
<proteinExistence type="predicted"/>
<feature type="domain" description="RNA polymerase sigma-70" evidence="5">
    <location>
        <begin position="113"/>
        <end position="126"/>
    </location>
</feature>
<dbReference type="GO" id="GO:0016987">
    <property type="term" value="F:sigma factor activity"/>
    <property type="evidence" value="ECO:0007669"/>
    <property type="project" value="UniProtKB-KW"/>
</dbReference>
<dbReference type="InterPro" id="IPR007630">
    <property type="entry name" value="RNA_pol_sigma70_r4"/>
</dbReference>
<dbReference type="PANTHER" id="PTHR30603">
    <property type="entry name" value="RNA POLYMERASE SIGMA FACTOR RPO"/>
    <property type="match status" value="1"/>
</dbReference>
<dbReference type="PRINTS" id="PR00046">
    <property type="entry name" value="SIGMA70FCT"/>
</dbReference>
<evidence type="ECO:0000256" key="1">
    <source>
        <dbReference type="ARBA" id="ARBA00023015"/>
    </source>
</evidence>
<evidence type="ECO:0000313" key="6">
    <source>
        <dbReference type="EMBL" id="TIC83468.1"/>
    </source>
</evidence>
<dbReference type="NCBIfam" id="TIGR02937">
    <property type="entry name" value="sigma70-ECF"/>
    <property type="match status" value="1"/>
</dbReference>
<keyword evidence="1" id="KW-0805">Transcription regulation</keyword>
<dbReference type="Proteomes" id="UP000308891">
    <property type="component" value="Unassembled WGS sequence"/>
</dbReference>
<dbReference type="InterPro" id="IPR007624">
    <property type="entry name" value="RNA_pol_sigma70_r3"/>
</dbReference>
<dbReference type="InterPro" id="IPR013324">
    <property type="entry name" value="RNA_pol_sigma_r3/r4-like"/>
</dbReference>
<reference evidence="6 7" key="1">
    <citation type="submission" date="2019-04" db="EMBL/GenBank/DDBJ databases">
        <title>Crenobacter sp. nov.</title>
        <authorList>
            <person name="Shi S."/>
        </authorList>
    </citation>
    <scope>NUCLEOTIDE SEQUENCE [LARGE SCALE GENOMIC DNA]</scope>
    <source>
        <strain evidence="6 7">GY 70310</strain>
    </source>
</reference>
<dbReference type="AlphaFoldDB" id="A0A4T0UWX0"/>
<keyword evidence="7" id="KW-1185">Reference proteome</keyword>
<keyword evidence="4" id="KW-0804">Transcription</keyword>
<dbReference type="SUPFAM" id="SSF88946">
    <property type="entry name" value="Sigma2 domain of RNA polymerase sigma factors"/>
    <property type="match status" value="1"/>
</dbReference>
<evidence type="ECO:0000313" key="7">
    <source>
        <dbReference type="Proteomes" id="UP000308891"/>
    </source>
</evidence>
<dbReference type="InterPro" id="IPR009042">
    <property type="entry name" value="RNA_pol_sigma70_r1_2"/>
</dbReference>
<evidence type="ECO:0000256" key="4">
    <source>
        <dbReference type="ARBA" id="ARBA00023163"/>
    </source>
</evidence>
<dbReference type="EMBL" id="STGJ01000007">
    <property type="protein sequence ID" value="TIC83468.1"/>
    <property type="molecule type" value="Genomic_DNA"/>
</dbReference>
<organism evidence="6 7">
    <name type="scientific">Crenobacter intestini</name>
    <dbReference type="NCBI Taxonomy" id="2563443"/>
    <lineage>
        <taxon>Bacteria</taxon>
        <taxon>Pseudomonadati</taxon>
        <taxon>Pseudomonadota</taxon>
        <taxon>Betaproteobacteria</taxon>
        <taxon>Neisseriales</taxon>
        <taxon>Neisseriaceae</taxon>
        <taxon>Crenobacter</taxon>
    </lineage>
</organism>